<evidence type="ECO:0000256" key="15">
    <source>
        <dbReference type="SAM" id="Phobius"/>
    </source>
</evidence>
<evidence type="ECO:0000256" key="12">
    <source>
        <dbReference type="ARBA" id="ARBA00034000"/>
    </source>
</evidence>
<keyword evidence="10" id="KW-0511">Multifunctional enzyme</keyword>
<evidence type="ECO:0000313" key="18">
    <source>
        <dbReference type="EMBL" id="SMX68608.1"/>
    </source>
</evidence>
<keyword evidence="5" id="KW-0328">Glycosyltransferase</keyword>
<evidence type="ECO:0000256" key="4">
    <source>
        <dbReference type="ARBA" id="ARBA00022670"/>
    </source>
</evidence>
<dbReference type="GO" id="GO:0008658">
    <property type="term" value="F:penicillin binding"/>
    <property type="evidence" value="ECO:0007669"/>
    <property type="project" value="InterPro"/>
</dbReference>
<feature type="compositionally biased region" description="Basic and acidic residues" evidence="14">
    <location>
        <begin position="649"/>
        <end position="668"/>
    </location>
</feature>
<dbReference type="PANTHER" id="PTHR32282">
    <property type="entry name" value="BINDING PROTEIN TRANSPEPTIDASE, PUTATIVE-RELATED"/>
    <property type="match status" value="1"/>
</dbReference>
<name>A0A2H1I0C6_BREAU</name>
<evidence type="ECO:0000256" key="5">
    <source>
        <dbReference type="ARBA" id="ARBA00022676"/>
    </source>
</evidence>
<dbReference type="SUPFAM" id="SSF56601">
    <property type="entry name" value="beta-lactamase/transpeptidase-like"/>
    <property type="match status" value="1"/>
</dbReference>
<keyword evidence="11" id="KW-0961">Cell wall biogenesis/degradation</keyword>
<dbReference type="GO" id="GO:0006508">
    <property type="term" value="P:proteolysis"/>
    <property type="evidence" value="ECO:0007669"/>
    <property type="project" value="UniProtKB-KW"/>
</dbReference>
<evidence type="ECO:0000256" key="13">
    <source>
        <dbReference type="ARBA" id="ARBA00049902"/>
    </source>
</evidence>
<dbReference type="GO" id="GO:0030288">
    <property type="term" value="C:outer membrane-bounded periplasmic space"/>
    <property type="evidence" value="ECO:0007669"/>
    <property type="project" value="TreeGrafter"/>
</dbReference>
<comment type="catalytic activity">
    <reaction evidence="12">
        <text>Preferential cleavage: (Ac)2-L-Lys-D-Ala-|-D-Ala. Also transpeptidation of peptidyl-alanyl moieties that are N-acyl substituents of D-alanine.</text>
        <dbReference type="EC" id="3.4.16.4"/>
    </reaction>
</comment>
<dbReference type="GO" id="GO:0071555">
    <property type="term" value="P:cell wall organization"/>
    <property type="evidence" value="ECO:0007669"/>
    <property type="project" value="UniProtKB-KW"/>
</dbReference>
<feature type="domain" description="Glycosyl transferase family 51" evidence="17">
    <location>
        <begin position="85"/>
        <end position="256"/>
    </location>
</feature>
<dbReference type="GO" id="GO:0009002">
    <property type="term" value="F:serine-type D-Ala-D-Ala carboxypeptidase activity"/>
    <property type="evidence" value="ECO:0007669"/>
    <property type="project" value="UniProtKB-EC"/>
</dbReference>
<evidence type="ECO:0000256" key="3">
    <source>
        <dbReference type="ARBA" id="ARBA00022645"/>
    </source>
</evidence>
<dbReference type="InterPro" id="IPR001264">
    <property type="entry name" value="Glyco_trans_51"/>
</dbReference>
<keyword evidence="6" id="KW-0808">Transferase</keyword>
<dbReference type="Gene3D" id="1.10.3810.10">
    <property type="entry name" value="Biosynthetic peptidoglycan transglycosylase-like"/>
    <property type="match status" value="1"/>
</dbReference>
<keyword evidence="3 18" id="KW-0121">Carboxypeptidase</keyword>
<protein>
    <submittedName>
        <fullName evidence="18">Membrane carboxypeptidase (Penicillin-binding protein)</fullName>
    </submittedName>
</protein>
<comment type="catalytic activity">
    <reaction evidence="13">
        <text>[GlcNAc-(1-&gt;4)-Mur2Ac(oyl-L-Ala-gamma-D-Glu-L-Lys-D-Ala-D-Ala)](n)-di-trans,octa-cis-undecaprenyl diphosphate + beta-D-GlcNAc-(1-&gt;4)-Mur2Ac(oyl-L-Ala-gamma-D-Glu-L-Lys-D-Ala-D-Ala)-di-trans,octa-cis-undecaprenyl diphosphate = [GlcNAc-(1-&gt;4)-Mur2Ac(oyl-L-Ala-gamma-D-Glu-L-Lys-D-Ala-D-Ala)](n+1)-di-trans,octa-cis-undecaprenyl diphosphate + di-trans,octa-cis-undecaprenyl diphosphate + H(+)</text>
        <dbReference type="Rhea" id="RHEA:23708"/>
        <dbReference type="Rhea" id="RHEA-COMP:9602"/>
        <dbReference type="Rhea" id="RHEA-COMP:9603"/>
        <dbReference type="ChEBI" id="CHEBI:15378"/>
        <dbReference type="ChEBI" id="CHEBI:58405"/>
        <dbReference type="ChEBI" id="CHEBI:60033"/>
        <dbReference type="ChEBI" id="CHEBI:78435"/>
        <dbReference type="EC" id="2.4.99.28"/>
    </reaction>
</comment>
<feature type="compositionally biased region" description="Gly residues" evidence="14">
    <location>
        <begin position="782"/>
        <end position="801"/>
    </location>
</feature>
<dbReference type="Pfam" id="PF00912">
    <property type="entry name" value="Transgly"/>
    <property type="match status" value="1"/>
</dbReference>
<comment type="similarity">
    <text evidence="2">In the N-terminal section; belongs to the glycosyltransferase 51 family.</text>
</comment>
<evidence type="ECO:0000256" key="8">
    <source>
        <dbReference type="ARBA" id="ARBA00022960"/>
    </source>
</evidence>
<dbReference type="Proteomes" id="UP000234327">
    <property type="component" value="Unassembled WGS sequence"/>
</dbReference>
<keyword evidence="15" id="KW-1133">Transmembrane helix</keyword>
<dbReference type="Pfam" id="PF00905">
    <property type="entry name" value="Transpeptidase"/>
    <property type="match status" value="1"/>
</dbReference>
<evidence type="ECO:0000256" key="9">
    <source>
        <dbReference type="ARBA" id="ARBA00022984"/>
    </source>
</evidence>
<dbReference type="RefSeq" id="WP_101598045.1">
    <property type="nucleotide sequence ID" value="NZ_FXYZ01000002.1"/>
</dbReference>
<feature type="region of interest" description="Disordered" evidence="14">
    <location>
        <begin position="649"/>
        <end position="830"/>
    </location>
</feature>
<keyword evidence="15" id="KW-0812">Transmembrane</keyword>
<dbReference type="EMBL" id="FXYZ01000002">
    <property type="protein sequence ID" value="SMX68608.1"/>
    <property type="molecule type" value="Genomic_DNA"/>
</dbReference>
<dbReference type="InterPro" id="IPR050396">
    <property type="entry name" value="Glycosyltr_51/Transpeptidase"/>
</dbReference>
<feature type="transmembrane region" description="Helical" evidence="15">
    <location>
        <begin position="38"/>
        <end position="60"/>
    </location>
</feature>
<evidence type="ECO:0000256" key="1">
    <source>
        <dbReference type="ARBA" id="ARBA00007090"/>
    </source>
</evidence>
<evidence type="ECO:0000256" key="10">
    <source>
        <dbReference type="ARBA" id="ARBA00023268"/>
    </source>
</evidence>
<dbReference type="GO" id="GO:0009252">
    <property type="term" value="P:peptidoglycan biosynthetic process"/>
    <property type="evidence" value="ECO:0007669"/>
    <property type="project" value="UniProtKB-KW"/>
</dbReference>
<gene>
    <name evidence="18" type="ORF">BAURA63_00714</name>
</gene>
<dbReference type="FunFam" id="1.10.3810.10:FF:000001">
    <property type="entry name" value="Penicillin-binding protein 1A"/>
    <property type="match status" value="1"/>
</dbReference>
<evidence type="ECO:0000256" key="11">
    <source>
        <dbReference type="ARBA" id="ARBA00023316"/>
    </source>
</evidence>
<dbReference type="GO" id="GO:0008360">
    <property type="term" value="P:regulation of cell shape"/>
    <property type="evidence" value="ECO:0007669"/>
    <property type="project" value="UniProtKB-KW"/>
</dbReference>
<evidence type="ECO:0000256" key="6">
    <source>
        <dbReference type="ARBA" id="ARBA00022679"/>
    </source>
</evidence>
<sequence>MAKGQEQAKTRGKKTKNILNYPRSGVRGWTRFLPSIRLLVVGGLSIIILLCVLFSIGYAATDVPEPNIEATGQTSTAYFSDGKTPIGQYKVQDRKSVKIDEISEPMRKAAIAAEDTSFYENRGISIKGLSRAVVGVVTNQYAGGGSTITQQYVKNFYLTNEHSLDRKIKEMFISLKIDQQQSKDEILANYLNTIYLGRRSYGVEVASQNYFDKSAKDLDVSESALLAAMIQRPGAADPADNPEAYQDRFDYVVKSMADEGFITDEQAAKVEMPEVKEASKEESLKGQTGYMWEYVRREALRKLDIDEAQLDRGGYNITTTFDKDRMKEAEKAIKNLPPDQPEGLQAGLVSIDPDSGGIEAFYGGKNYLDQAFNVSTQGHAQAGSTFKPFALVAGLENGVRLTDRYPGSTTTFNYPGYDPFTVSNFANASYGPVTLLKATQSSINTAYQALNVQVGPDKTVDVAQRAGLSGNCTDEQLETGDTRNCTIGLTPNPGNVLGTASVKVIDMANAYSTFAANGVKHDAHAIKTVTQGEDDEEVYKSETKGNRVFDKAVAAETSYALSQVVNGGSGSYAQQLGRPAAGKTGTTSNNKAAWFSGYTPNLATSVVLYREVDGDQMSIGAYGGRGEVTGGSFPIQVWTEYMKAALEGTKVEQFPERGELPDKPKPENTNEPVAPEPEPKAPREDGSDNGGDGGGDDSEEKAPVDEPSEKPTDDEDKGKDKDKEKDADGSKDAKGDSKDSAKDGRKDNGSSKDADAGSKGGPKDSDGSKGGGEGDSKSSGSGDDGAGSSKGGSDNGSGSSKGGSDNDSATGTDGGNDGDGDPKGGLSPGG</sequence>
<feature type="compositionally biased region" description="Basic and acidic residues" evidence="14">
    <location>
        <begin position="677"/>
        <end position="686"/>
    </location>
</feature>
<feature type="domain" description="Penicillin-binding protein transpeptidase" evidence="16">
    <location>
        <begin position="348"/>
        <end position="623"/>
    </location>
</feature>
<dbReference type="InterPro" id="IPR001460">
    <property type="entry name" value="PCN-bd_Tpept"/>
</dbReference>
<keyword evidence="15" id="KW-0472">Membrane</keyword>
<dbReference type="GO" id="GO:0008955">
    <property type="term" value="F:peptidoglycan glycosyltransferase activity"/>
    <property type="evidence" value="ECO:0007669"/>
    <property type="project" value="UniProtKB-EC"/>
</dbReference>
<dbReference type="InterPro" id="IPR012338">
    <property type="entry name" value="Beta-lactam/transpept-like"/>
</dbReference>
<dbReference type="SUPFAM" id="SSF53955">
    <property type="entry name" value="Lysozyme-like"/>
    <property type="match status" value="1"/>
</dbReference>
<feature type="compositionally biased region" description="Basic and acidic residues" evidence="14">
    <location>
        <begin position="700"/>
        <end position="776"/>
    </location>
</feature>
<reference evidence="18 19" key="1">
    <citation type="submission" date="2017-03" db="EMBL/GenBank/DDBJ databases">
        <authorList>
            <person name="Afonso C.L."/>
            <person name="Miller P.J."/>
            <person name="Scott M.A."/>
            <person name="Spackman E."/>
            <person name="Goraichik I."/>
            <person name="Dimitrov K.M."/>
            <person name="Suarez D.L."/>
            <person name="Swayne D.E."/>
        </authorList>
    </citation>
    <scope>NUCLEOTIDE SEQUENCE [LARGE SCALE GENOMIC DNA]</scope>
    <source>
        <strain evidence="19">6(3)</strain>
    </source>
</reference>
<dbReference type="InterPro" id="IPR036950">
    <property type="entry name" value="PBP_transglycosylase"/>
</dbReference>
<evidence type="ECO:0000256" key="2">
    <source>
        <dbReference type="ARBA" id="ARBA00007739"/>
    </source>
</evidence>
<evidence type="ECO:0000313" key="19">
    <source>
        <dbReference type="Proteomes" id="UP000234327"/>
    </source>
</evidence>
<organism evidence="18 19">
    <name type="scientific">Brevibacterium aurantiacum</name>
    <dbReference type="NCBI Taxonomy" id="273384"/>
    <lineage>
        <taxon>Bacteria</taxon>
        <taxon>Bacillati</taxon>
        <taxon>Actinomycetota</taxon>
        <taxon>Actinomycetes</taxon>
        <taxon>Micrococcales</taxon>
        <taxon>Brevibacteriaceae</taxon>
        <taxon>Brevibacterium</taxon>
    </lineage>
</organism>
<dbReference type="InterPro" id="IPR023346">
    <property type="entry name" value="Lysozyme-like_dom_sf"/>
</dbReference>
<evidence type="ECO:0000259" key="17">
    <source>
        <dbReference type="Pfam" id="PF00912"/>
    </source>
</evidence>
<accession>A0A2H1I0C6</accession>
<feature type="compositionally biased region" description="Low complexity" evidence="14">
    <location>
        <begin position="802"/>
        <end position="811"/>
    </location>
</feature>
<evidence type="ECO:0000256" key="7">
    <source>
        <dbReference type="ARBA" id="ARBA00022801"/>
    </source>
</evidence>
<dbReference type="Gene3D" id="3.40.710.10">
    <property type="entry name" value="DD-peptidase/beta-lactamase superfamily"/>
    <property type="match status" value="1"/>
</dbReference>
<proteinExistence type="inferred from homology"/>
<keyword evidence="7" id="KW-0378">Hydrolase</keyword>
<keyword evidence="9" id="KW-0573">Peptidoglycan synthesis</keyword>
<dbReference type="AlphaFoldDB" id="A0A2H1I0C6"/>
<keyword evidence="8" id="KW-0133">Cell shape</keyword>
<comment type="similarity">
    <text evidence="1">In the C-terminal section; belongs to the transpeptidase family.</text>
</comment>
<dbReference type="PANTHER" id="PTHR32282:SF34">
    <property type="entry name" value="PENICILLIN-BINDING PROTEIN 1A"/>
    <property type="match status" value="1"/>
</dbReference>
<evidence type="ECO:0000256" key="14">
    <source>
        <dbReference type="SAM" id="MobiDB-lite"/>
    </source>
</evidence>
<evidence type="ECO:0000259" key="16">
    <source>
        <dbReference type="Pfam" id="PF00905"/>
    </source>
</evidence>
<keyword evidence="4" id="KW-0645">Protease</keyword>